<dbReference type="EMBL" id="CP033897">
    <property type="protein sequence ID" value="AZA10635.1"/>
    <property type="molecule type" value="Genomic_DNA"/>
</dbReference>
<proteinExistence type="predicted"/>
<protein>
    <submittedName>
        <fullName evidence="1">Uncharacterized protein</fullName>
    </submittedName>
</protein>
<dbReference type="Proteomes" id="UP000271587">
    <property type="component" value="Chromosome"/>
</dbReference>
<accession>A0A3G6IXX5</accession>
<evidence type="ECO:0000313" key="2">
    <source>
        <dbReference type="Proteomes" id="UP000271587"/>
    </source>
</evidence>
<dbReference type="KEGG" id="cgk:CGERO_01505"/>
<sequence>MQHHGVLKKSIPNKQGVAALLITCGLAGTWAVPALIDHLIPTKTMPAPETMNVGNVSFHPPQDFRVESQTDPKKVTLVHSDGSTIVVSTQSNVKDLDTAKHRKVTELQRDHITLNLEGNQCTVTSNEGKGPCGFAGENQEMAMVYELSPNKPHDITPLLKSITFKEDTHD</sequence>
<name>A0A3G6IXX5_9CORY</name>
<reference evidence="1 2" key="1">
    <citation type="submission" date="2018-11" db="EMBL/GenBank/DDBJ databases">
        <authorList>
            <person name="Kleinhagauer T."/>
            <person name="Glaeser S.P."/>
            <person name="Spergser J."/>
            <person name="Ruckert C."/>
            <person name="Kaempfer P."/>
            <person name="Busse H.-J."/>
        </authorList>
    </citation>
    <scope>NUCLEOTIDE SEQUENCE [LARGE SCALE GENOMIC DNA]</scope>
    <source>
        <strain evidence="1 2">W8</strain>
    </source>
</reference>
<organism evidence="1 2">
    <name type="scientific">Corynebacterium gerontici</name>
    <dbReference type="NCBI Taxonomy" id="2079234"/>
    <lineage>
        <taxon>Bacteria</taxon>
        <taxon>Bacillati</taxon>
        <taxon>Actinomycetota</taxon>
        <taxon>Actinomycetes</taxon>
        <taxon>Mycobacteriales</taxon>
        <taxon>Corynebacteriaceae</taxon>
        <taxon>Corynebacterium</taxon>
    </lineage>
</organism>
<keyword evidence="2" id="KW-1185">Reference proteome</keyword>
<evidence type="ECO:0000313" key="1">
    <source>
        <dbReference type="EMBL" id="AZA10635.1"/>
    </source>
</evidence>
<dbReference type="AlphaFoldDB" id="A0A3G6IXX5"/>
<gene>
    <name evidence="1" type="ORF">CGERO_01505</name>
</gene>
<dbReference type="OrthoDB" id="4403813at2"/>